<dbReference type="PANTHER" id="PTHR33515">
    <property type="entry name" value="RIBOSOME-BINDING FACTOR A, CHLOROPLASTIC-RELATED"/>
    <property type="match status" value="1"/>
</dbReference>
<evidence type="ECO:0008006" key="4">
    <source>
        <dbReference type="Google" id="ProtNLM"/>
    </source>
</evidence>
<proteinExistence type="predicted"/>
<evidence type="ECO:0000313" key="3">
    <source>
        <dbReference type="Proteomes" id="UP001157974"/>
    </source>
</evidence>
<comment type="caution">
    <text evidence="2">The sequence shown here is derived from an EMBL/GenBank/DDBJ whole genome shotgun (WGS) entry which is preliminary data.</text>
</comment>
<dbReference type="InterPro" id="IPR015946">
    <property type="entry name" value="KH_dom-like_a/b"/>
</dbReference>
<organism evidence="2 3">
    <name type="scientific">Rhodosorus marinus</name>
    <dbReference type="NCBI Taxonomy" id="101924"/>
    <lineage>
        <taxon>Eukaryota</taxon>
        <taxon>Rhodophyta</taxon>
        <taxon>Stylonematophyceae</taxon>
        <taxon>Stylonematales</taxon>
        <taxon>Stylonemataceae</taxon>
        <taxon>Rhodosorus</taxon>
    </lineage>
</organism>
<reference evidence="2 3" key="1">
    <citation type="journal article" date="2023" name="Nat. Commun.">
        <title>Origin of minicircular mitochondrial genomes in red algae.</title>
        <authorList>
            <person name="Lee Y."/>
            <person name="Cho C.H."/>
            <person name="Lee Y.M."/>
            <person name="Park S.I."/>
            <person name="Yang J.H."/>
            <person name="West J.A."/>
            <person name="Bhattacharya D."/>
            <person name="Yoon H.S."/>
        </authorList>
    </citation>
    <scope>NUCLEOTIDE SEQUENCE [LARGE SCALE GENOMIC DNA]</scope>
    <source>
        <strain evidence="2 3">CCMP1338</strain>
        <tissue evidence="2">Whole cell</tissue>
    </source>
</reference>
<evidence type="ECO:0000313" key="2">
    <source>
        <dbReference type="EMBL" id="KAJ8901264.1"/>
    </source>
</evidence>
<dbReference type="EMBL" id="JAMWBK010000011">
    <property type="protein sequence ID" value="KAJ8901264.1"/>
    <property type="molecule type" value="Genomic_DNA"/>
</dbReference>
<evidence type="ECO:0000256" key="1">
    <source>
        <dbReference type="SAM" id="MobiDB-lite"/>
    </source>
</evidence>
<dbReference type="GO" id="GO:0006364">
    <property type="term" value="P:rRNA processing"/>
    <property type="evidence" value="ECO:0007669"/>
    <property type="project" value="InterPro"/>
</dbReference>
<dbReference type="GO" id="GO:0005829">
    <property type="term" value="C:cytosol"/>
    <property type="evidence" value="ECO:0007669"/>
    <property type="project" value="TreeGrafter"/>
</dbReference>
<dbReference type="GO" id="GO:0043024">
    <property type="term" value="F:ribosomal small subunit binding"/>
    <property type="evidence" value="ECO:0007669"/>
    <property type="project" value="TreeGrafter"/>
</dbReference>
<name>A0AAV8UFL4_9RHOD</name>
<accession>A0AAV8UFL4</accession>
<sequence length="201" mass="21836">MEGVGFVVFGGGFAGLGPSGSSCTSKRDTVVAQAGRRGGRSRKFEGGLKDDRGGRRRPTRVGELYRRELSLIVREMVANAPRTAGLGSALISVLDVDVSPDLRNATVKVSIFQTEDQKSDALAYLKGRRKAIKGILSQSFKEMKRVPELRFVESDVASGFRTLELLNGISKQGSSSAADLELDLSVEDDDDDVIFYDEEEK</sequence>
<protein>
    <recommendedName>
        <fullName evidence="4">Ribosome-binding factor A</fullName>
    </recommendedName>
</protein>
<dbReference type="SUPFAM" id="SSF89919">
    <property type="entry name" value="Ribosome-binding factor A, RbfA"/>
    <property type="match status" value="1"/>
</dbReference>
<dbReference type="Pfam" id="PF02033">
    <property type="entry name" value="RBFA"/>
    <property type="match status" value="1"/>
</dbReference>
<dbReference type="Proteomes" id="UP001157974">
    <property type="component" value="Unassembled WGS sequence"/>
</dbReference>
<gene>
    <name evidence="2" type="ORF">NDN08_007113</name>
</gene>
<keyword evidence="3" id="KW-1185">Reference proteome</keyword>
<dbReference type="PANTHER" id="PTHR33515:SF1">
    <property type="entry name" value="RIBOSOME-BINDING FACTOR A, CHLOROPLASTIC-RELATED"/>
    <property type="match status" value="1"/>
</dbReference>
<feature type="compositionally biased region" description="Basic and acidic residues" evidence="1">
    <location>
        <begin position="42"/>
        <end position="53"/>
    </location>
</feature>
<dbReference type="InterPro" id="IPR000238">
    <property type="entry name" value="RbfA"/>
</dbReference>
<dbReference type="InterPro" id="IPR023799">
    <property type="entry name" value="RbfA_dom_sf"/>
</dbReference>
<dbReference type="Gene3D" id="3.30.300.20">
    <property type="match status" value="1"/>
</dbReference>
<feature type="region of interest" description="Disordered" evidence="1">
    <location>
        <begin position="35"/>
        <end position="57"/>
    </location>
</feature>
<dbReference type="AlphaFoldDB" id="A0AAV8UFL4"/>